<evidence type="ECO:0000256" key="12">
    <source>
        <dbReference type="PIRSR" id="PIRSR634016-4"/>
    </source>
</evidence>
<evidence type="ECO:0000256" key="10">
    <source>
        <dbReference type="PIRSR" id="PIRSR634016-1"/>
    </source>
</evidence>
<dbReference type="EMBL" id="CP033240">
    <property type="protein sequence ID" value="AZF82470.1"/>
    <property type="molecule type" value="Genomic_DNA"/>
</dbReference>
<evidence type="ECO:0000313" key="32">
    <source>
        <dbReference type="Proteomes" id="UP000076770"/>
    </source>
</evidence>
<dbReference type="InterPro" id="IPR024571">
    <property type="entry name" value="ERAP1-like_C_dom"/>
</dbReference>
<evidence type="ECO:0000256" key="5">
    <source>
        <dbReference type="ARBA" id="ARBA00022670"/>
    </source>
</evidence>
<evidence type="ECO:0000313" key="34">
    <source>
        <dbReference type="Proteomes" id="UP000269431"/>
    </source>
</evidence>
<evidence type="ECO:0000313" key="20">
    <source>
        <dbReference type="EMBL" id="AZF69408.1"/>
    </source>
</evidence>
<dbReference type="GO" id="GO:0005737">
    <property type="term" value="C:cytoplasm"/>
    <property type="evidence" value="ECO:0007669"/>
    <property type="project" value="UniProtKB-SubCell"/>
</dbReference>
<feature type="domain" description="ERAP1-like C-terminal" evidence="15">
    <location>
        <begin position="487"/>
        <end position="779"/>
    </location>
</feature>
<dbReference type="EMBL" id="CP033239">
    <property type="protein sequence ID" value="AZF79864.1"/>
    <property type="molecule type" value="Genomic_DNA"/>
</dbReference>
<evidence type="ECO:0000313" key="39">
    <source>
        <dbReference type="Proteomes" id="UP000282269"/>
    </source>
</evidence>
<dbReference type="Proteomes" id="UP000033057">
    <property type="component" value="Chromosome"/>
</dbReference>
<dbReference type="InterPro" id="IPR027268">
    <property type="entry name" value="Peptidase_M4/M1_CTD_sf"/>
</dbReference>
<keyword evidence="5 13" id="KW-0645">Protease</keyword>
<dbReference type="Pfam" id="PF01433">
    <property type="entry name" value="Peptidase_M1"/>
    <property type="match status" value="1"/>
</dbReference>
<dbReference type="InterPro" id="IPR014782">
    <property type="entry name" value="Peptidase_M1_dom"/>
</dbReference>
<feature type="domain" description="Aminopeptidase N-like N-terminal" evidence="16">
    <location>
        <begin position="5"/>
        <end position="168"/>
    </location>
</feature>
<dbReference type="Gene3D" id="2.60.40.1910">
    <property type="match status" value="1"/>
</dbReference>
<evidence type="ECO:0000256" key="7">
    <source>
        <dbReference type="ARBA" id="ARBA00022801"/>
    </source>
</evidence>
<dbReference type="Proteomes" id="UP000594632">
    <property type="component" value="Chromosome"/>
</dbReference>
<name>A0A0E3KAK4_SACSO</name>
<dbReference type="GeneID" id="1453657"/>
<evidence type="ECO:0000259" key="16">
    <source>
        <dbReference type="Pfam" id="PF17900"/>
    </source>
</evidence>
<sequence>MIKVNRYEIFLDFSFQTGDYKGYEKIEMESDEETVVLDAVGLKIVKAKVNGKEIEFSQDESRVNVKSGSFSGILEVEFEGKVTERKLVGIYKASYKDGYVISTQFEATHARDFIPCFDHPAMKARFKLTVRVDKGLKVISNMPVVREKEENGKVVYEFDETPKMSTYLLYLGIGNFEEIRDEGKIPTIIVATIPGKVQKGRFSMQISRNSIEFYEKYFEIPYQLPKVHLIAIPEFAYGAMENWGAITFRETALLADDSSSVYQKFRVAEVVAHELAHQWFGNLVTLKWWDDLWLNESFATFMSHKAISQLFPSWNFWDYFVLNQTSRALEKDSVSTTHPIEAHVRDPNEVEQMFDDISYGKGASILRMIEAYVGEENFRRGVVNYLKKFSYSNAQGSDLWNSISEVYGSDISPIMADWITKPGYPMVRVSVSGKRVSLEQERFSLIGNVENLLYKIPLTMEVNGKVVTHLLDKERDTMVFEEDVKSLKVNVNRTGFYRVFYYNNSDLVFNSNLSELDKWGIINDYWAFLLAGKIGFKEYERVISKFFNDKDFLPVNELSNELFTLHAINPDKYQGIAKEFHRIQLKNWRNSKDELGRLTYSNILYRLAAIDDEFSLGLSELFRFYGSLDSDTRQGVAVAYAITYEDNSVDELLERFRKETFDEEKLRYLTAMLFFRKPYLVGNTLSLILSGEIKKQDIPLTLSTAAYNPYAKSAVLNWIKMHINFMREAYKGTGILGRRLAEVIPLIGIGAERETEQFFSNLNMPEAERGIGTGLELLKAYSRLK</sequence>
<protein>
    <recommendedName>
        <fullName evidence="13">Aminopeptidase</fullName>
        <ecNumber evidence="13">3.4.11.-</ecNumber>
    </recommendedName>
</protein>
<dbReference type="EC" id="3.4.11.-" evidence="13"/>
<evidence type="ECO:0000259" key="14">
    <source>
        <dbReference type="Pfam" id="PF01433"/>
    </source>
</evidence>
<feature type="site" description="Transition state stabilizer" evidence="12">
    <location>
        <position position="359"/>
    </location>
</feature>
<comment type="cofactor">
    <cofactor evidence="11 13">
        <name>Zn(2+)</name>
        <dbReference type="ChEBI" id="CHEBI:29105"/>
    </cofactor>
    <text evidence="11 13">Binds 1 zinc ion per subunit.</text>
</comment>
<evidence type="ECO:0000313" key="23">
    <source>
        <dbReference type="EMBL" id="AZF77259.1"/>
    </source>
</evidence>
<dbReference type="EMBL" id="LT549890">
    <property type="protein sequence ID" value="SAI85849.1"/>
    <property type="molecule type" value="Genomic_DNA"/>
</dbReference>
<dbReference type="Pfam" id="PF11838">
    <property type="entry name" value="ERAP1_C"/>
    <property type="match status" value="1"/>
</dbReference>
<dbReference type="EMBL" id="CP033238">
    <property type="protein sequence ID" value="AZF77259.1"/>
    <property type="molecule type" value="Genomic_DNA"/>
</dbReference>
<accession>A0A0E3KAK4</accession>
<dbReference type="OMA" id="FIPCVDH"/>
<dbReference type="KEGG" id="ssoa:SULA_2893"/>
<feature type="active site" description="Proton acceptor" evidence="10">
    <location>
        <position position="274"/>
    </location>
</feature>
<evidence type="ECO:0000313" key="36">
    <source>
        <dbReference type="Proteomes" id="UP000273443"/>
    </source>
</evidence>
<dbReference type="Proteomes" id="UP000076770">
    <property type="component" value="Chromosome i"/>
</dbReference>
<evidence type="ECO:0000313" key="22">
    <source>
        <dbReference type="EMBL" id="AZF74648.1"/>
    </source>
</evidence>
<dbReference type="EMBL" id="CP011055">
    <property type="protein sequence ID" value="AKA74943.1"/>
    <property type="molecule type" value="Genomic_DNA"/>
</dbReference>
<dbReference type="Proteomes" id="UP000273443">
    <property type="component" value="Chromosome"/>
</dbReference>
<dbReference type="EMBL" id="CP033236">
    <property type="protein sequence ID" value="AZF72028.1"/>
    <property type="molecule type" value="Genomic_DNA"/>
</dbReference>
<dbReference type="FunFam" id="2.60.40.1730:FF:000036">
    <property type="entry name" value="Leucyl aminopeptidase"/>
    <property type="match status" value="1"/>
</dbReference>
<evidence type="ECO:0000256" key="3">
    <source>
        <dbReference type="ARBA" id="ARBA00022438"/>
    </source>
</evidence>
<keyword evidence="4" id="KW-0963">Cytoplasm</keyword>
<dbReference type="KEGG" id="ssol:SULB_2893"/>
<dbReference type="Proteomes" id="UP000282269">
    <property type="component" value="Chromosome"/>
</dbReference>
<reference evidence="32" key="2">
    <citation type="submission" date="2016-04" db="EMBL/GenBank/DDBJ databases">
        <authorList>
            <person name="Shah S.A."/>
            <person name="Garrett R.A."/>
        </authorList>
    </citation>
    <scope>NUCLEOTIDE SEQUENCE [LARGE SCALE GENOMIC DNA]</scope>
    <source>
        <strain evidence="32">ATCC 35091 / DSM 1616 / JCM 8930 / NBRC 15331 / P1</strain>
    </source>
</reference>
<dbReference type="InterPro" id="IPR001930">
    <property type="entry name" value="Peptidase_M1"/>
</dbReference>
<dbReference type="FunFam" id="1.10.390.10:FF:000006">
    <property type="entry name" value="Puromycin-sensitive aminopeptidase"/>
    <property type="match status" value="1"/>
</dbReference>
<evidence type="ECO:0000313" key="33">
    <source>
        <dbReference type="Proteomes" id="UP000267993"/>
    </source>
</evidence>
<evidence type="ECO:0000313" key="27">
    <source>
        <dbReference type="EMBL" id="QPG49452.1"/>
    </source>
</evidence>
<dbReference type="SUPFAM" id="SSF63737">
    <property type="entry name" value="Leukotriene A4 hydrolase N-terminal domain"/>
    <property type="match status" value="1"/>
</dbReference>
<evidence type="ECO:0000256" key="11">
    <source>
        <dbReference type="PIRSR" id="PIRSR634016-3"/>
    </source>
</evidence>
<evidence type="ECO:0000313" key="26">
    <source>
        <dbReference type="EMBL" id="AZF85076.1"/>
    </source>
</evidence>
<dbReference type="GO" id="GO:0016020">
    <property type="term" value="C:membrane"/>
    <property type="evidence" value="ECO:0007669"/>
    <property type="project" value="TreeGrafter"/>
</dbReference>
<evidence type="ECO:0000313" key="31">
    <source>
        <dbReference type="Proteomes" id="UP000033106"/>
    </source>
</evidence>
<reference evidence="27 40" key="6">
    <citation type="journal article" date="2020" name="Nat. Commun.">
        <title>The structures of two archaeal type IV pili illuminate evolutionary relationships.</title>
        <authorList>
            <person name="Wang F."/>
            <person name="Baquero D.P."/>
            <person name="Su Z."/>
            <person name="Beltran L.C."/>
            <person name="Prangishvili D."/>
            <person name="Krupovic M."/>
            <person name="Egelman E.H."/>
        </authorList>
    </citation>
    <scope>NUCLEOTIDE SEQUENCE [LARGE SCALE GENOMIC DNA]</scope>
    <source>
        <strain evidence="27 40">POZ149</strain>
    </source>
</reference>
<dbReference type="PANTHER" id="PTHR11533:SF174">
    <property type="entry name" value="PUROMYCIN-SENSITIVE AMINOPEPTIDASE-RELATED"/>
    <property type="match status" value="1"/>
</dbReference>
<dbReference type="GO" id="GO:0042277">
    <property type="term" value="F:peptide binding"/>
    <property type="evidence" value="ECO:0007669"/>
    <property type="project" value="TreeGrafter"/>
</dbReference>
<keyword evidence="6 11" id="KW-0479">Metal-binding</keyword>
<keyword evidence="8 11" id="KW-0862">Zinc</keyword>
<evidence type="ECO:0000313" key="25">
    <source>
        <dbReference type="EMBL" id="AZF82470.1"/>
    </source>
</evidence>
<keyword evidence="7 13" id="KW-0378">Hydrolase</keyword>
<dbReference type="KEGG" id="ssof:SULC_2890"/>
<evidence type="ECO:0000313" key="35">
    <source>
        <dbReference type="Proteomes" id="UP000273194"/>
    </source>
</evidence>
<evidence type="ECO:0000313" key="40">
    <source>
        <dbReference type="Proteomes" id="UP000594632"/>
    </source>
</evidence>
<keyword evidence="3 13" id="KW-0031">Aminopeptidase</keyword>
<dbReference type="PATRIC" id="fig|2287.6.peg.3102"/>
<dbReference type="Proteomes" id="UP000273194">
    <property type="component" value="Chromosome"/>
</dbReference>
<evidence type="ECO:0000313" key="28">
    <source>
        <dbReference type="EMBL" id="SAI85849.1"/>
    </source>
</evidence>
<evidence type="ECO:0000313" key="17">
    <source>
        <dbReference type="EMBL" id="AKA74943.1"/>
    </source>
</evidence>
<dbReference type="AlphaFoldDB" id="A0A0E3KAK4"/>
<dbReference type="GO" id="GO:0043171">
    <property type="term" value="P:peptide catabolic process"/>
    <property type="evidence" value="ECO:0007669"/>
    <property type="project" value="TreeGrafter"/>
</dbReference>
<evidence type="ECO:0000313" key="19">
    <source>
        <dbReference type="EMBL" id="AKA80330.1"/>
    </source>
</evidence>
<dbReference type="PANTHER" id="PTHR11533">
    <property type="entry name" value="PROTEASE M1 ZINC METALLOPROTEASE"/>
    <property type="match status" value="1"/>
</dbReference>
<dbReference type="InterPro" id="IPR042097">
    <property type="entry name" value="Aminopeptidase_N-like_N_sf"/>
</dbReference>
<evidence type="ECO:0000313" key="30">
    <source>
        <dbReference type="Proteomes" id="UP000033085"/>
    </source>
</evidence>
<dbReference type="EMBL" id="CP050869">
    <property type="protein sequence ID" value="QPG49452.1"/>
    <property type="molecule type" value="Genomic_DNA"/>
</dbReference>
<dbReference type="EMBL" id="CP033235">
    <property type="protein sequence ID" value="AZF69408.1"/>
    <property type="molecule type" value="Genomic_DNA"/>
</dbReference>
<evidence type="ECO:0000256" key="9">
    <source>
        <dbReference type="ARBA" id="ARBA00023049"/>
    </source>
</evidence>
<evidence type="ECO:0000256" key="13">
    <source>
        <dbReference type="RuleBase" id="RU364040"/>
    </source>
</evidence>
<dbReference type="InterPro" id="IPR045357">
    <property type="entry name" value="Aminopeptidase_N-like_N"/>
</dbReference>
<dbReference type="SMR" id="A0A0E3KAK4"/>
<organism evidence="18 29">
    <name type="scientific">Saccharolobus solfataricus</name>
    <name type="common">Sulfolobus solfataricus</name>
    <dbReference type="NCBI Taxonomy" id="2287"/>
    <lineage>
        <taxon>Archaea</taxon>
        <taxon>Thermoproteota</taxon>
        <taxon>Thermoprotei</taxon>
        <taxon>Sulfolobales</taxon>
        <taxon>Sulfolobaceae</taxon>
        <taxon>Saccharolobus</taxon>
    </lineage>
</organism>
<feature type="domain" description="Peptidase M1 membrane alanine aminopeptidase" evidence="14">
    <location>
        <begin position="202"/>
        <end position="418"/>
    </location>
</feature>
<gene>
    <name evidence="27" type="ORF">HFC64_06155</name>
    <name evidence="28" type="ORF">SSOP1_2295</name>
    <name evidence="19" type="ORF">SULA_2893</name>
    <name evidence="17" type="ORF">SULB_2893</name>
    <name evidence="18" type="ORF">SULC_2890</name>
    <name evidence="20" type="ORF">SULG_14775</name>
    <name evidence="21" type="ORF">SULH_14775</name>
    <name evidence="22" type="ORF">SULI_14775</name>
    <name evidence="23" type="ORF">SULM_14705</name>
    <name evidence="24" type="ORF">SULN_14695</name>
    <name evidence="25" type="ORF">SULO_14715</name>
    <name evidence="26" type="ORF">SULZ_14780</name>
</gene>
<dbReference type="Proteomes" id="UP000275843">
    <property type="component" value="Chromosome"/>
</dbReference>
<dbReference type="Proteomes" id="UP000267993">
    <property type="component" value="Chromosome"/>
</dbReference>
<reference evidence="29 30" key="1">
    <citation type="journal article" date="2015" name="Genome Announc.">
        <title>Complete Genome Sequence of Sulfolobus solfataricus Strain 98/2 and Evolved Derivatives.</title>
        <authorList>
            <person name="McCarthy S."/>
            <person name="Gradnigo J."/>
            <person name="Johnson T."/>
            <person name="Payne S."/>
            <person name="Lipzen A."/>
            <person name="Martin J."/>
            <person name="Schackwitz W."/>
            <person name="Moriyama E."/>
            <person name="Blum P."/>
        </authorList>
    </citation>
    <scope>NUCLEOTIDE SEQUENCE [LARGE SCALE GENOMIC DNA]</scope>
    <source>
        <strain evidence="29">98/2 SULC</strain>
        <strain evidence="17">SARC-B</strain>
        <strain evidence="18">SARC-C</strain>
        <strain evidence="19 31">SULA</strain>
        <strain evidence="30">SULB</strain>
    </source>
</reference>
<evidence type="ECO:0000313" key="37">
    <source>
        <dbReference type="Proteomes" id="UP000275843"/>
    </source>
</evidence>
<feature type="binding site" evidence="11">
    <location>
        <position position="277"/>
    </location>
    <ligand>
        <name>Zn(2+)</name>
        <dbReference type="ChEBI" id="CHEBI:29105"/>
        <note>catalytic</note>
    </ligand>
</feature>
<evidence type="ECO:0000259" key="15">
    <source>
        <dbReference type="Pfam" id="PF11838"/>
    </source>
</evidence>
<evidence type="ECO:0000256" key="4">
    <source>
        <dbReference type="ARBA" id="ARBA00022490"/>
    </source>
</evidence>
<dbReference type="OrthoDB" id="139771at2157"/>
<dbReference type="PRINTS" id="PR00756">
    <property type="entry name" value="ALADIPTASE"/>
</dbReference>
<keyword evidence="9 13" id="KW-0482">Metalloprotease</keyword>
<comment type="similarity">
    <text evidence="2 13">Belongs to the peptidase M1 family.</text>
</comment>
<proteinExistence type="inferred from homology"/>
<evidence type="ECO:0000313" key="21">
    <source>
        <dbReference type="EMBL" id="AZF72028.1"/>
    </source>
</evidence>
<evidence type="ECO:0000256" key="8">
    <source>
        <dbReference type="ARBA" id="ARBA00022833"/>
    </source>
</evidence>
<evidence type="ECO:0000313" key="29">
    <source>
        <dbReference type="Proteomes" id="UP000033057"/>
    </source>
</evidence>
<dbReference type="EMBL" id="CP011057">
    <property type="protein sequence ID" value="AKA80330.1"/>
    <property type="molecule type" value="Genomic_DNA"/>
</dbReference>
<dbReference type="Proteomes" id="UP000278715">
    <property type="component" value="Chromosome"/>
</dbReference>
<dbReference type="Gene3D" id="1.10.390.10">
    <property type="entry name" value="Neutral Protease Domain 2"/>
    <property type="match status" value="1"/>
</dbReference>
<evidence type="ECO:0000256" key="2">
    <source>
        <dbReference type="ARBA" id="ARBA00010136"/>
    </source>
</evidence>
<dbReference type="Gene3D" id="2.60.40.1730">
    <property type="entry name" value="tricorn interacting facor f3 domain"/>
    <property type="match status" value="1"/>
</dbReference>
<feature type="binding site" evidence="11">
    <location>
        <position position="296"/>
    </location>
    <ligand>
        <name>Zn(2+)</name>
        <dbReference type="ChEBI" id="CHEBI:29105"/>
        <note>catalytic</note>
    </ligand>
</feature>
<dbReference type="Proteomes" id="UP000033085">
    <property type="component" value="Chromosome"/>
</dbReference>
<evidence type="ECO:0000313" key="24">
    <source>
        <dbReference type="EMBL" id="AZF79864.1"/>
    </source>
</evidence>
<dbReference type="SUPFAM" id="SSF55486">
    <property type="entry name" value="Metalloproteases ('zincins'), catalytic domain"/>
    <property type="match status" value="1"/>
</dbReference>
<evidence type="ECO:0000256" key="6">
    <source>
        <dbReference type="ARBA" id="ARBA00022723"/>
    </source>
</evidence>
<dbReference type="FunFam" id="2.60.40.1910:FF:000012">
    <property type="entry name" value="Aminopeptidase"/>
    <property type="match status" value="1"/>
</dbReference>
<dbReference type="GO" id="GO:0070006">
    <property type="term" value="F:metalloaminopeptidase activity"/>
    <property type="evidence" value="ECO:0007669"/>
    <property type="project" value="TreeGrafter"/>
</dbReference>
<feature type="binding site" evidence="11">
    <location>
        <position position="273"/>
    </location>
    <ligand>
        <name>Zn(2+)</name>
        <dbReference type="ChEBI" id="CHEBI:29105"/>
        <note>catalytic</note>
    </ligand>
</feature>
<dbReference type="GO" id="GO:0005615">
    <property type="term" value="C:extracellular space"/>
    <property type="evidence" value="ECO:0007669"/>
    <property type="project" value="TreeGrafter"/>
</dbReference>
<dbReference type="Gene3D" id="1.25.50.20">
    <property type="match status" value="1"/>
</dbReference>
<dbReference type="GO" id="GO:0006508">
    <property type="term" value="P:proteolysis"/>
    <property type="evidence" value="ECO:0007669"/>
    <property type="project" value="UniProtKB-KW"/>
</dbReference>
<dbReference type="EMBL" id="CP033241">
    <property type="protein sequence ID" value="AZF85076.1"/>
    <property type="molecule type" value="Genomic_DNA"/>
</dbReference>
<evidence type="ECO:0000256" key="1">
    <source>
        <dbReference type="ARBA" id="ARBA00004496"/>
    </source>
</evidence>
<evidence type="ECO:0000313" key="38">
    <source>
        <dbReference type="Proteomes" id="UP000278715"/>
    </source>
</evidence>
<dbReference type="GO" id="GO:0008270">
    <property type="term" value="F:zinc ion binding"/>
    <property type="evidence" value="ECO:0007669"/>
    <property type="project" value="UniProtKB-UniRule"/>
</dbReference>
<dbReference type="CDD" id="cd09601">
    <property type="entry name" value="M1_APN-Q_like"/>
    <property type="match status" value="1"/>
</dbReference>
<dbReference type="Proteomes" id="UP000033106">
    <property type="component" value="Chromosome"/>
</dbReference>
<dbReference type="Proteomes" id="UP000269431">
    <property type="component" value="Chromosome"/>
</dbReference>
<dbReference type="EMBL" id="CP033237">
    <property type="protein sequence ID" value="AZF74648.1"/>
    <property type="molecule type" value="Genomic_DNA"/>
</dbReference>
<reference evidence="33 34" key="4">
    <citation type="journal article" date="2018" name="Proc. Natl. Acad. Sci. U.S.A.">
        <title>Nonmutational mechanism of inheritance in the Archaeon Sulfolobus solfataricus.</title>
        <authorList>
            <person name="Payne S."/>
            <person name="McCarthy S."/>
            <person name="Johnson T."/>
            <person name="North E."/>
            <person name="Blum P."/>
        </authorList>
    </citation>
    <scope>NUCLEOTIDE SEQUENCE [LARGE SCALE GENOMIC DNA]</scope>
    <source>
        <strain evidence="21 33">SARC-H</strain>
        <strain evidence="22 37">SARC-I</strain>
        <strain evidence="24 38">SARC-N</strain>
        <strain evidence="25 39">SARC-O</strain>
        <strain evidence="26 34">SUL120</strain>
        <strain evidence="20 35">SULG</strain>
        <strain evidence="23 36">SULM</strain>
    </source>
</reference>
<dbReference type="EMBL" id="CP011056">
    <property type="protein sequence ID" value="AKA77639.1"/>
    <property type="molecule type" value="Genomic_DNA"/>
</dbReference>
<dbReference type="InterPro" id="IPR034016">
    <property type="entry name" value="M1_APN-typ"/>
</dbReference>
<dbReference type="Pfam" id="PF17900">
    <property type="entry name" value="Peptidase_M1_N"/>
    <property type="match status" value="1"/>
</dbReference>
<dbReference type="InterPro" id="IPR050344">
    <property type="entry name" value="Peptidase_M1_aminopeptidases"/>
</dbReference>
<evidence type="ECO:0000313" key="18">
    <source>
        <dbReference type="EMBL" id="AKA77639.1"/>
    </source>
</evidence>
<dbReference type="GeneID" id="58783393"/>
<reference evidence="28" key="3">
    <citation type="submission" date="2016-04" db="EMBL/GenBank/DDBJ databases">
        <authorList>
            <person name="Evans L.H."/>
            <person name="Alamgir A."/>
            <person name="Owens N."/>
            <person name="Weber N.D."/>
            <person name="Virtaneva K."/>
            <person name="Barbian K."/>
            <person name="Babar A."/>
            <person name="Rosenke K."/>
        </authorList>
    </citation>
    <scope>NUCLEOTIDE SEQUENCE</scope>
    <source>
        <strain evidence="28">P1</strain>
    </source>
</reference>
<reference evidence="18" key="5">
    <citation type="submission" date="2018-10" db="EMBL/GenBank/DDBJ databases">
        <authorList>
            <person name="McCarthy S."/>
            <person name="Gradnigo J."/>
            <person name="Johnson T."/>
            <person name="Payne S."/>
            <person name="Lipzen A."/>
            <person name="Schackwitz W."/>
            <person name="Martin J."/>
            <person name="Moriyama E."/>
            <person name="Blum P."/>
        </authorList>
    </citation>
    <scope>NUCLEOTIDE SEQUENCE</scope>
    <source>
        <strain evidence="17">SARC-B</strain>
        <strain evidence="18">SARC-C</strain>
        <strain evidence="19">SULA</strain>
    </source>
</reference>
<comment type="subcellular location">
    <subcellularLocation>
        <location evidence="1">Cytoplasm</location>
    </subcellularLocation>
</comment>
<dbReference type="RefSeq" id="WP_009992163.1">
    <property type="nucleotide sequence ID" value="NZ_CP011055.2"/>
</dbReference>